<proteinExistence type="inferred from homology"/>
<dbReference type="CDD" id="cd02947">
    <property type="entry name" value="TRX_family"/>
    <property type="match status" value="1"/>
</dbReference>
<evidence type="ECO:0000256" key="3">
    <source>
        <dbReference type="ARBA" id="ARBA00022982"/>
    </source>
</evidence>
<accession>A0A4Q0YI40</accession>
<dbReference type="PANTHER" id="PTHR45663:SF11">
    <property type="entry name" value="GEO12009P1"/>
    <property type="match status" value="1"/>
</dbReference>
<dbReference type="FunFam" id="3.40.30.10:FF:000001">
    <property type="entry name" value="Thioredoxin"/>
    <property type="match status" value="1"/>
</dbReference>
<gene>
    <name evidence="8" type="ORF">CRV08_01070</name>
</gene>
<evidence type="ECO:0000256" key="1">
    <source>
        <dbReference type="ARBA" id="ARBA00008987"/>
    </source>
</evidence>
<organism evidence="8 9">
    <name type="scientific">Halarcobacter ebronensis</name>
    <dbReference type="NCBI Taxonomy" id="1462615"/>
    <lineage>
        <taxon>Bacteria</taxon>
        <taxon>Pseudomonadati</taxon>
        <taxon>Campylobacterota</taxon>
        <taxon>Epsilonproteobacteria</taxon>
        <taxon>Campylobacterales</taxon>
        <taxon>Arcobacteraceae</taxon>
        <taxon>Halarcobacter</taxon>
    </lineage>
</organism>
<dbReference type="GO" id="GO:0005737">
    <property type="term" value="C:cytoplasm"/>
    <property type="evidence" value="ECO:0007669"/>
    <property type="project" value="TreeGrafter"/>
</dbReference>
<dbReference type="InterPro" id="IPR036249">
    <property type="entry name" value="Thioredoxin-like_sf"/>
</dbReference>
<dbReference type="InterPro" id="IPR017937">
    <property type="entry name" value="Thioredoxin_CS"/>
</dbReference>
<evidence type="ECO:0000256" key="5">
    <source>
        <dbReference type="ARBA" id="ARBA00023284"/>
    </source>
</evidence>
<dbReference type="PANTHER" id="PTHR45663">
    <property type="entry name" value="GEO12009P1"/>
    <property type="match status" value="1"/>
</dbReference>
<dbReference type="Pfam" id="PF00085">
    <property type="entry name" value="Thioredoxin"/>
    <property type="match status" value="1"/>
</dbReference>
<keyword evidence="3" id="KW-0249">Electron transport</keyword>
<reference evidence="8 9" key="1">
    <citation type="submission" date="2017-10" db="EMBL/GenBank/DDBJ databases">
        <title>Genomics of the genus Arcobacter.</title>
        <authorList>
            <person name="Perez-Cataluna A."/>
            <person name="Figueras M.J."/>
        </authorList>
    </citation>
    <scope>NUCLEOTIDE SEQUENCE [LARGE SCALE GENOMIC DNA]</scope>
    <source>
        <strain evidence="8 9">CECT 8993</strain>
    </source>
</reference>
<keyword evidence="5" id="KW-0676">Redox-active center</keyword>
<evidence type="ECO:0000256" key="4">
    <source>
        <dbReference type="ARBA" id="ARBA00023157"/>
    </source>
</evidence>
<keyword evidence="2" id="KW-0813">Transport</keyword>
<comment type="similarity">
    <text evidence="1">Belongs to the thioredoxin family.</text>
</comment>
<dbReference type="SUPFAM" id="SSF52833">
    <property type="entry name" value="Thioredoxin-like"/>
    <property type="match status" value="1"/>
</dbReference>
<evidence type="ECO:0000313" key="8">
    <source>
        <dbReference type="EMBL" id="RXJ70362.1"/>
    </source>
</evidence>
<dbReference type="Proteomes" id="UP000290172">
    <property type="component" value="Unassembled WGS sequence"/>
</dbReference>
<dbReference type="InterPro" id="IPR013766">
    <property type="entry name" value="Thioredoxin_domain"/>
</dbReference>
<sequence length="141" mass="15682">MNVVCPHCLKVNSIPKKDSYTKANCGNCKTSLLDTTPINLKESNFDHVVVNSDIPVIVDFWASWCGPCKMMAPVFNEVSQKYPLKILFAKVNTQEEQILASKYGIRSIPTIIIYKNGIEAKRVSGAMDTHTLSSLVNSFLD</sequence>
<dbReference type="PRINTS" id="PR00421">
    <property type="entry name" value="THIOREDOXIN"/>
</dbReference>
<dbReference type="EMBL" id="PDKJ01000001">
    <property type="protein sequence ID" value="RXJ70362.1"/>
    <property type="molecule type" value="Genomic_DNA"/>
</dbReference>
<keyword evidence="4" id="KW-1015">Disulfide bond</keyword>
<dbReference type="Gene3D" id="3.40.30.10">
    <property type="entry name" value="Glutaredoxin"/>
    <property type="match status" value="1"/>
</dbReference>
<dbReference type="InterPro" id="IPR005746">
    <property type="entry name" value="Thioredoxin"/>
</dbReference>
<dbReference type="AlphaFoldDB" id="A0A4Q0YI40"/>
<feature type="domain" description="Thioredoxin" evidence="7">
    <location>
        <begin position="36"/>
        <end position="141"/>
    </location>
</feature>
<evidence type="ECO:0000313" key="9">
    <source>
        <dbReference type="Proteomes" id="UP000290172"/>
    </source>
</evidence>
<protein>
    <recommendedName>
        <fullName evidence="6">Thioredoxin</fullName>
    </recommendedName>
</protein>
<evidence type="ECO:0000256" key="6">
    <source>
        <dbReference type="NCBIfam" id="TIGR01068"/>
    </source>
</evidence>
<dbReference type="NCBIfam" id="NF008229">
    <property type="entry name" value="PRK10996.1"/>
    <property type="match status" value="1"/>
</dbReference>
<evidence type="ECO:0000259" key="7">
    <source>
        <dbReference type="PROSITE" id="PS51352"/>
    </source>
</evidence>
<evidence type="ECO:0000256" key="2">
    <source>
        <dbReference type="ARBA" id="ARBA00022448"/>
    </source>
</evidence>
<dbReference type="Gene3D" id="2.30.30.380">
    <property type="entry name" value="Zn-finger domain of Sec23/24"/>
    <property type="match status" value="1"/>
</dbReference>
<dbReference type="PROSITE" id="PS51352">
    <property type="entry name" value="THIOREDOXIN_2"/>
    <property type="match status" value="1"/>
</dbReference>
<dbReference type="GO" id="GO:0015035">
    <property type="term" value="F:protein-disulfide reductase activity"/>
    <property type="evidence" value="ECO:0007669"/>
    <property type="project" value="UniProtKB-UniRule"/>
</dbReference>
<name>A0A4Q0YI40_9BACT</name>
<comment type="caution">
    <text evidence="8">The sequence shown here is derived from an EMBL/GenBank/DDBJ whole genome shotgun (WGS) entry which is preliminary data.</text>
</comment>
<dbReference type="PROSITE" id="PS00194">
    <property type="entry name" value="THIOREDOXIN_1"/>
    <property type="match status" value="1"/>
</dbReference>
<dbReference type="NCBIfam" id="TIGR01068">
    <property type="entry name" value="thioredoxin"/>
    <property type="match status" value="1"/>
</dbReference>